<comment type="similarity">
    <text evidence="1">Belongs to the peptidase S1 family.</text>
</comment>
<evidence type="ECO:0000313" key="11">
    <source>
        <dbReference type="Proteomes" id="UP001221838"/>
    </source>
</evidence>
<evidence type="ECO:0000256" key="2">
    <source>
        <dbReference type="ARBA" id="ARBA00022670"/>
    </source>
</evidence>
<evidence type="ECO:0000256" key="1">
    <source>
        <dbReference type="ARBA" id="ARBA00007664"/>
    </source>
</evidence>
<keyword evidence="11" id="KW-1185">Reference proteome</keyword>
<evidence type="ECO:0000256" key="5">
    <source>
        <dbReference type="ARBA" id="ARBA00022825"/>
    </source>
</evidence>
<evidence type="ECO:0000256" key="3">
    <source>
        <dbReference type="ARBA" id="ARBA00022729"/>
    </source>
</evidence>
<evidence type="ECO:0000259" key="9">
    <source>
        <dbReference type="Pfam" id="PF02983"/>
    </source>
</evidence>
<sequence>MNWKPTSHSLATALLTGWATLQGLPVLAEPLPAQETASAQDVSPAMLTLLSDTQGLAEEHIRRRLTFEAQAQRLESTLSEELGEDFAGAWLNEEGTQLLVGVTSEAGAALIRRFGAEPRRVARSKAQLERVMAELDAHAQAAPASVHAWYVDLPTNSVVVQAEDAYLPRAQAHAFIARSRGATDGTIHVVASREAPHTVYDVRGGDLCIIGGGRCTVGFSVDGGFVTAGHCGLAGAAVIGHNGVAMGTVRASGFPGRDHSWVATNASWTPRPWVRGPNGENIIVTGAQSAAVGASVCRSGFTTGWRCGTILAKNVTVNYAQGAVHGLTRTNVCSEPGDSGGPWLAGSQAQGLTSGSTGNCTSGGESFFQPVLPILGAYGLTLKTASNP</sequence>
<dbReference type="InterPro" id="IPR001316">
    <property type="entry name" value="Pept_S1A_streptogrisin"/>
</dbReference>
<dbReference type="InterPro" id="IPR035070">
    <property type="entry name" value="Streptogrisin_prodomain"/>
</dbReference>
<keyword evidence="7" id="KW-1015">Disulfide bond</keyword>
<name>A0ABT5DE19_9BACT</name>
<feature type="domain" description="Peptidase S1" evidence="8">
    <location>
        <begin position="224"/>
        <end position="371"/>
    </location>
</feature>
<dbReference type="Proteomes" id="UP001221838">
    <property type="component" value="Unassembled WGS sequence"/>
</dbReference>
<dbReference type="EMBL" id="JAQNDM010000002">
    <property type="protein sequence ID" value="MDC0711863.1"/>
    <property type="molecule type" value="Genomic_DNA"/>
</dbReference>
<dbReference type="InterPro" id="IPR009003">
    <property type="entry name" value="Peptidase_S1_PA"/>
</dbReference>
<dbReference type="PRINTS" id="PR00861">
    <property type="entry name" value="ALYTICPTASE"/>
</dbReference>
<gene>
    <name evidence="10" type="ORF">POL68_25570</name>
</gene>
<evidence type="ECO:0000313" key="10">
    <source>
        <dbReference type="EMBL" id="MDC0711863.1"/>
    </source>
</evidence>
<dbReference type="InterPro" id="IPR004236">
    <property type="entry name" value="Pept_S1_alpha_lytic"/>
</dbReference>
<keyword evidence="5" id="KW-0720">Serine protease</keyword>
<dbReference type="Pfam" id="PF02983">
    <property type="entry name" value="Pro_Al_protease"/>
    <property type="match status" value="1"/>
</dbReference>
<keyword evidence="6" id="KW-0865">Zymogen</keyword>
<dbReference type="InterPro" id="IPR001254">
    <property type="entry name" value="Trypsin_dom"/>
</dbReference>
<proteinExistence type="inferred from homology"/>
<dbReference type="RefSeq" id="WP_272141864.1">
    <property type="nucleotide sequence ID" value="NZ_JAQNDM010000002.1"/>
</dbReference>
<keyword evidence="2" id="KW-0645">Protease</keyword>
<dbReference type="SUPFAM" id="SSF50494">
    <property type="entry name" value="Trypsin-like serine proteases"/>
    <property type="match status" value="1"/>
</dbReference>
<organism evidence="10 11">
    <name type="scientific">Stigmatella ashevillensis</name>
    <dbReference type="NCBI Taxonomy" id="2995309"/>
    <lineage>
        <taxon>Bacteria</taxon>
        <taxon>Pseudomonadati</taxon>
        <taxon>Myxococcota</taxon>
        <taxon>Myxococcia</taxon>
        <taxon>Myxococcales</taxon>
        <taxon>Cystobacterineae</taxon>
        <taxon>Archangiaceae</taxon>
        <taxon>Stigmatella</taxon>
    </lineage>
</organism>
<dbReference type="Pfam" id="PF00089">
    <property type="entry name" value="Trypsin"/>
    <property type="match status" value="1"/>
</dbReference>
<reference evidence="10 11" key="1">
    <citation type="submission" date="2022-11" db="EMBL/GenBank/DDBJ databases">
        <title>Minimal conservation of predation-associated metabolite biosynthetic gene clusters underscores biosynthetic potential of Myxococcota including descriptions for ten novel species: Archangium lansinium sp. nov., Myxococcus landrumus sp. nov., Nannocystis bai.</title>
        <authorList>
            <person name="Ahearne A."/>
            <person name="Stevens C."/>
            <person name="Dowd S."/>
        </authorList>
    </citation>
    <scope>NUCLEOTIDE SEQUENCE [LARGE SCALE GENOMIC DNA]</scope>
    <source>
        <strain evidence="10 11">NCWAL01</strain>
    </source>
</reference>
<dbReference type="CDD" id="cd21112">
    <property type="entry name" value="alphaLP-like"/>
    <property type="match status" value="1"/>
</dbReference>
<keyword evidence="3" id="KW-0732">Signal</keyword>
<evidence type="ECO:0000256" key="6">
    <source>
        <dbReference type="ARBA" id="ARBA00023145"/>
    </source>
</evidence>
<dbReference type="Gene3D" id="3.30.300.50">
    <property type="match status" value="2"/>
</dbReference>
<accession>A0ABT5DE19</accession>
<protein>
    <submittedName>
        <fullName evidence="10">S1 family peptidase</fullName>
    </submittedName>
</protein>
<comment type="caution">
    <text evidence="10">The sequence shown here is derived from an EMBL/GenBank/DDBJ whole genome shotgun (WGS) entry which is preliminary data.</text>
</comment>
<evidence type="ECO:0000256" key="7">
    <source>
        <dbReference type="ARBA" id="ARBA00023157"/>
    </source>
</evidence>
<feature type="domain" description="Peptidase S1A alpha-lytic prodomain" evidence="9">
    <location>
        <begin position="123"/>
        <end position="164"/>
    </location>
</feature>
<dbReference type="InterPro" id="IPR043504">
    <property type="entry name" value="Peptidase_S1_PA_chymotrypsin"/>
</dbReference>
<dbReference type="PIRSF" id="PIRSF001134">
    <property type="entry name" value="Streptogrisin"/>
    <property type="match status" value="1"/>
</dbReference>
<evidence type="ECO:0000256" key="4">
    <source>
        <dbReference type="ARBA" id="ARBA00022801"/>
    </source>
</evidence>
<dbReference type="Gene3D" id="2.40.10.10">
    <property type="entry name" value="Trypsin-like serine proteases"/>
    <property type="match status" value="2"/>
</dbReference>
<keyword evidence="4" id="KW-0378">Hydrolase</keyword>
<evidence type="ECO:0000259" key="8">
    <source>
        <dbReference type="Pfam" id="PF00089"/>
    </source>
</evidence>